<dbReference type="AlphaFoldDB" id="A0A812RS24"/>
<name>A0A812RS24_SYMPI</name>
<dbReference type="OrthoDB" id="410715at2759"/>
<dbReference type="Proteomes" id="UP000649617">
    <property type="component" value="Unassembled WGS sequence"/>
</dbReference>
<comment type="caution">
    <text evidence="1">The sequence shown here is derived from an EMBL/GenBank/DDBJ whole genome shotgun (WGS) entry which is preliminary data.</text>
</comment>
<dbReference type="EMBL" id="CAJNIZ010021303">
    <property type="protein sequence ID" value="CAE7450458.1"/>
    <property type="molecule type" value="Genomic_DNA"/>
</dbReference>
<evidence type="ECO:0000313" key="1">
    <source>
        <dbReference type="EMBL" id="CAE7450458.1"/>
    </source>
</evidence>
<evidence type="ECO:0000313" key="2">
    <source>
        <dbReference type="Proteomes" id="UP000649617"/>
    </source>
</evidence>
<gene>
    <name evidence="1" type="primary">GIP</name>
    <name evidence="1" type="ORF">SPIL2461_LOCUS11029</name>
</gene>
<protein>
    <submittedName>
        <fullName evidence="1">GIP protein</fullName>
    </submittedName>
</protein>
<reference evidence="1" key="1">
    <citation type="submission" date="2021-02" db="EMBL/GenBank/DDBJ databases">
        <authorList>
            <person name="Dougan E. K."/>
            <person name="Rhodes N."/>
            <person name="Thang M."/>
            <person name="Chan C."/>
        </authorList>
    </citation>
    <scope>NUCLEOTIDE SEQUENCE</scope>
</reference>
<accession>A0A812RS24</accession>
<proteinExistence type="predicted"/>
<sequence length="415" mass="46539">MQLEESAELNLLASVGNVYDLRLLQRAAIVQDRALRKPWENGGKGQGKHNNKGEWWRNRTRDVYTDFNDDQPYLNDDIDQDDDDTPIPEEVAEELYEAYMTHENAKAKYGTWQNHEGRILRCKRKGHWHRDSECPLNQAKNAGASTLATSGSQANANGPSSGVKSSYQCHVVHVTWDLNEGTTDDLTAITDTACSRSAAGAPWLERYLQLVDKHGGGRPVFVNGVEKFKFGASKIFESRYSVVVAFTLGESIVQVKTAIVEGDVPLLLRKKALGNMGMIFDVARNVADFTTLNLKSFPLLITETGHPALPLVPAVWKVHPGQAHDWSATGIEIQIAPKSPQYDVAHEVHMLQSSVEKYQSGWLEAPNNDTKIFYPKKISPAVYNMLTMPGFCEHSFSMWWKDTSISQDFWIETKT</sequence>
<keyword evidence="2" id="KW-1185">Reference proteome</keyword>
<organism evidence="1 2">
    <name type="scientific">Symbiodinium pilosum</name>
    <name type="common">Dinoflagellate</name>
    <dbReference type="NCBI Taxonomy" id="2952"/>
    <lineage>
        <taxon>Eukaryota</taxon>
        <taxon>Sar</taxon>
        <taxon>Alveolata</taxon>
        <taxon>Dinophyceae</taxon>
        <taxon>Suessiales</taxon>
        <taxon>Symbiodiniaceae</taxon>
        <taxon>Symbiodinium</taxon>
    </lineage>
</organism>
<feature type="non-terminal residue" evidence="1">
    <location>
        <position position="415"/>
    </location>
</feature>